<dbReference type="InterPro" id="IPR000748">
    <property type="entry name" value="PsdUridine_synth_RsuA/RluB/E/F"/>
</dbReference>
<protein>
    <recommendedName>
        <fullName evidence="5">Pseudouridine synthase</fullName>
        <ecNumber evidence="5">5.4.99.-</ecNumber>
    </recommendedName>
</protein>
<dbReference type="GO" id="GO:0120159">
    <property type="term" value="F:rRNA pseudouridine synthase activity"/>
    <property type="evidence" value="ECO:0007669"/>
    <property type="project" value="UniProtKB-ARBA"/>
</dbReference>
<evidence type="ECO:0000256" key="3">
    <source>
        <dbReference type="ARBA" id="ARBA00023235"/>
    </source>
</evidence>
<dbReference type="InterPro" id="IPR006145">
    <property type="entry name" value="PsdUridine_synth_RsuA/RluA"/>
</dbReference>
<dbReference type="Gene3D" id="3.10.290.10">
    <property type="entry name" value="RNA-binding S4 domain"/>
    <property type="match status" value="1"/>
</dbReference>
<evidence type="ECO:0000256" key="5">
    <source>
        <dbReference type="RuleBase" id="RU003887"/>
    </source>
</evidence>
<evidence type="ECO:0000313" key="7">
    <source>
        <dbReference type="EMBL" id="HIX77241.1"/>
    </source>
</evidence>
<proteinExistence type="inferred from homology"/>
<dbReference type="GO" id="GO:0000455">
    <property type="term" value="P:enzyme-directed rRNA pseudouridine synthesis"/>
    <property type="evidence" value="ECO:0007669"/>
    <property type="project" value="UniProtKB-ARBA"/>
</dbReference>
<dbReference type="SUPFAM" id="SSF55120">
    <property type="entry name" value="Pseudouridine synthase"/>
    <property type="match status" value="1"/>
</dbReference>
<gene>
    <name evidence="7" type="ORF">H9734_06575</name>
</gene>
<reference evidence="7" key="2">
    <citation type="submission" date="2021-04" db="EMBL/GenBank/DDBJ databases">
        <authorList>
            <person name="Gilroy R."/>
        </authorList>
    </citation>
    <scope>NUCLEOTIDE SEQUENCE</scope>
    <source>
        <strain evidence="7">CHK183-1962</strain>
    </source>
</reference>
<sequence length="274" mass="30931">MKKLRLDKYLADMQAGTRSEVKQMIRKGRVTVNECVVRSPEQKVDPAEDTVMLDGVKIGYVTLEYWMLNKPQGVVSATEDRRERTVLSLLPDAARKDLFPVGRLDKDTEGLLLLTNDGPLAHALLSPRRHVDKVYRAVVSGVPGQREQEAFAGGLDIGDETETLPARLEILGVRSFEADARETVVPSPDFSAEVRDWRDADEQELPGRCSEVEITIREGRYHQIKRMFEAVGMRVLFLKRMSMGPLNLDPDLEPGQARRLTAEEIDALRKAEHR</sequence>
<dbReference type="InterPro" id="IPR020094">
    <property type="entry name" value="TruA/RsuA/RluB/E/F_N"/>
</dbReference>
<dbReference type="InterPro" id="IPR036986">
    <property type="entry name" value="S4_RNA-bd_sf"/>
</dbReference>
<evidence type="ECO:0000313" key="8">
    <source>
        <dbReference type="Proteomes" id="UP000886890"/>
    </source>
</evidence>
<accession>A0A9D1XDR5</accession>
<dbReference type="PROSITE" id="PS50889">
    <property type="entry name" value="S4"/>
    <property type="match status" value="1"/>
</dbReference>
<comment type="similarity">
    <text evidence="1 5">Belongs to the pseudouridine synthase RsuA family.</text>
</comment>
<organism evidence="7 8">
    <name type="scientific">Candidatus Fusicatenibacter merdavium</name>
    <dbReference type="NCBI Taxonomy" id="2838600"/>
    <lineage>
        <taxon>Bacteria</taxon>
        <taxon>Bacillati</taxon>
        <taxon>Bacillota</taxon>
        <taxon>Clostridia</taxon>
        <taxon>Lachnospirales</taxon>
        <taxon>Lachnospiraceae</taxon>
        <taxon>Fusicatenibacter</taxon>
    </lineage>
</organism>
<dbReference type="SUPFAM" id="SSF55174">
    <property type="entry name" value="Alpha-L RNA-binding motif"/>
    <property type="match status" value="1"/>
</dbReference>
<reference evidence="7" key="1">
    <citation type="journal article" date="2021" name="PeerJ">
        <title>Extensive microbial diversity within the chicken gut microbiome revealed by metagenomics and culture.</title>
        <authorList>
            <person name="Gilroy R."/>
            <person name="Ravi A."/>
            <person name="Getino M."/>
            <person name="Pursley I."/>
            <person name="Horton D.L."/>
            <person name="Alikhan N.F."/>
            <person name="Baker D."/>
            <person name="Gharbi K."/>
            <person name="Hall N."/>
            <person name="Watson M."/>
            <person name="Adriaenssens E.M."/>
            <person name="Foster-Nyarko E."/>
            <person name="Jarju S."/>
            <person name="Secka A."/>
            <person name="Antonio M."/>
            <person name="Oren A."/>
            <person name="Chaudhuri R.R."/>
            <person name="La Ragione R."/>
            <person name="Hildebrand F."/>
            <person name="Pallen M.J."/>
        </authorList>
    </citation>
    <scope>NUCLEOTIDE SEQUENCE</scope>
    <source>
        <strain evidence="7">CHK183-1962</strain>
    </source>
</reference>
<dbReference type="GO" id="GO:0003723">
    <property type="term" value="F:RNA binding"/>
    <property type="evidence" value="ECO:0007669"/>
    <property type="project" value="UniProtKB-KW"/>
</dbReference>
<dbReference type="CDD" id="cd02553">
    <property type="entry name" value="PseudoU_synth_RsuA"/>
    <property type="match status" value="1"/>
</dbReference>
<dbReference type="InterPro" id="IPR050343">
    <property type="entry name" value="RsuA_PseudoU_synthase"/>
</dbReference>
<dbReference type="InterPro" id="IPR002942">
    <property type="entry name" value="S4_RNA-bd"/>
</dbReference>
<evidence type="ECO:0000256" key="2">
    <source>
        <dbReference type="ARBA" id="ARBA00022884"/>
    </source>
</evidence>
<dbReference type="Gene3D" id="3.30.70.580">
    <property type="entry name" value="Pseudouridine synthase I, catalytic domain, N-terminal subdomain"/>
    <property type="match status" value="1"/>
</dbReference>
<keyword evidence="2 4" id="KW-0694">RNA-binding</keyword>
<dbReference type="InterPro" id="IPR020103">
    <property type="entry name" value="PsdUridine_synth_cat_dom_sf"/>
</dbReference>
<dbReference type="PANTHER" id="PTHR47683:SF4">
    <property type="entry name" value="PSEUDOURIDINE SYNTHASE"/>
    <property type="match status" value="1"/>
</dbReference>
<evidence type="ECO:0000256" key="4">
    <source>
        <dbReference type="PROSITE-ProRule" id="PRU00182"/>
    </source>
</evidence>
<dbReference type="AlphaFoldDB" id="A0A9D1XDR5"/>
<dbReference type="NCBIfam" id="TIGR00093">
    <property type="entry name" value="pseudouridine synthase"/>
    <property type="match status" value="1"/>
</dbReference>
<dbReference type="InterPro" id="IPR018496">
    <property type="entry name" value="PsdUridine_synth_RsuA/RluB_CS"/>
</dbReference>
<dbReference type="SMART" id="SM00363">
    <property type="entry name" value="S4"/>
    <property type="match status" value="1"/>
</dbReference>
<dbReference type="Pfam" id="PF00849">
    <property type="entry name" value="PseudoU_synth_2"/>
    <property type="match status" value="1"/>
</dbReference>
<dbReference type="CDD" id="cd00165">
    <property type="entry name" value="S4"/>
    <property type="match status" value="1"/>
</dbReference>
<name>A0A9D1XDR5_9FIRM</name>
<dbReference type="InterPro" id="IPR042092">
    <property type="entry name" value="PsdUridine_s_RsuA/RluB/E/F_cat"/>
</dbReference>
<dbReference type="EC" id="5.4.99.-" evidence="5"/>
<evidence type="ECO:0000259" key="6">
    <source>
        <dbReference type="SMART" id="SM00363"/>
    </source>
</evidence>
<comment type="caution">
    <text evidence="7">The sequence shown here is derived from an EMBL/GenBank/DDBJ whole genome shotgun (WGS) entry which is preliminary data.</text>
</comment>
<dbReference type="PANTHER" id="PTHR47683">
    <property type="entry name" value="PSEUDOURIDINE SYNTHASE FAMILY PROTEIN-RELATED"/>
    <property type="match status" value="1"/>
</dbReference>
<dbReference type="EMBL" id="DXEK01000109">
    <property type="protein sequence ID" value="HIX77241.1"/>
    <property type="molecule type" value="Genomic_DNA"/>
</dbReference>
<dbReference type="PROSITE" id="PS01149">
    <property type="entry name" value="PSI_RSU"/>
    <property type="match status" value="1"/>
</dbReference>
<dbReference type="Pfam" id="PF01479">
    <property type="entry name" value="S4"/>
    <property type="match status" value="1"/>
</dbReference>
<dbReference type="Proteomes" id="UP000886890">
    <property type="component" value="Unassembled WGS sequence"/>
</dbReference>
<feature type="domain" description="RNA-binding S4" evidence="6">
    <location>
        <begin position="4"/>
        <end position="62"/>
    </location>
</feature>
<evidence type="ECO:0000256" key="1">
    <source>
        <dbReference type="ARBA" id="ARBA00008348"/>
    </source>
</evidence>
<keyword evidence="3 5" id="KW-0413">Isomerase</keyword>
<dbReference type="Gene3D" id="3.30.70.1560">
    <property type="entry name" value="Alpha-L RNA-binding motif"/>
    <property type="match status" value="1"/>
</dbReference>